<dbReference type="RefSeq" id="WP_344160374.1">
    <property type="nucleotide sequence ID" value="NZ_BAAAPC010000003.1"/>
</dbReference>
<name>A0ABN2SHB6_9ACTN</name>
<comment type="similarity">
    <text evidence="1">Belongs to the NAD(P)-dependent epimerase/dehydratase family. SDR39U1 subfamily.</text>
</comment>
<dbReference type="PANTHER" id="PTHR11092:SF0">
    <property type="entry name" value="EPIMERASE FAMILY PROTEIN SDR39U1"/>
    <property type="match status" value="1"/>
</dbReference>
<dbReference type="EMBL" id="BAAAPC010000003">
    <property type="protein sequence ID" value="GAA1986413.1"/>
    <property type="molecule type" value="Genomic_DNA"/>
</dbReference>
<accession>A0ABN2SHB6</accession>
<comment type="caution">
    <text evidence="4">The sequence shown here is derived from an EMBL/GenBank/DDBJ whole genome shotgun (WGS) entry which is preliminary data.</text>
</comment>
<reference evidence="4 5" key="1">
    <citation type="journal article" date="2019" name="Int. J. Syst. Evol. Microbiol.">
        <title>The Global Catalogue of Microorganisms (GCM) 10K type strain sequencing project: providing services to taxonomists for standard genome sequencing and annotation.</title>
        <authorList>
            <consortium name="The Broad Institute Genomics Platform"/>
            <consortium name="The Broad Institute Genome Sequencing Center for Infectious Disease"/>
            <person name="Wu L."/>
            <person name="Ma J."/>
        </authorList>
    </citation>
    <scope>NUCLEOTIDE SEQUENCE [LARGE SCALE GENOMIC DNA]</scope>
    <source>
        <strain evidence="4 5">JCM 15313</strain>
    </source>
</reference>
<dbReference type="InterPro" id="IPR013549">
    <property type="entry name" value="DUF1731"/>
</dbReference>
<evidence type="ECO:0000256" key="1">
    <source>
        <dbReference type="ARBA" id="ARBA00009353"/>
    </source>
</evidence>
<feature type="domain" description="DUF1731" evidence="3">
    <location>
        <begin position="251"/>
        <end position="298"/>
    </location>
</feature>
<dbReference type="InterPro" id="IPR001509">
    <property type="entry name" value="Epimerase_deHydtase"/>
</dbReference>
<dbReference type="NCBIfam" id="TIGR01777">
    <property type="entry name" value="yfcH"/>
    <property type="match status" value="1"/>
</dbReference>
<feature type="domain" description="NAD-dependent epimerase/dehydratase" evidence="2">
    <location>
        <begin position="3"/>
        <end position="218"/>
    </location>
</feature>
<evidence type="ECO:0000259" key="2">
    <source>
        <dbReference type="Pfam" id="PF01370"/>
    </source>
</evidence>
<dbReference type="Gene3D" id="3.40.50.720">
    <property type="entry name" value="NAD(P)-binding Rossmann-like Domain"/>
    <property type="match status" value="1"/>
</dbReference>
<organism evidence="4 5">
    <name type="scientific">Nocardiopsis rhodophaea</name>
    <dbReference type="NCBI Taxonomy" id="280238"/>
    <lineage>
        <taxon>Bacteria</taxon>
        <taxon>Bacillati</taxon>
        <taxon>Actinomycetota</taxon>
        <taxon>Actinomycetes</taxon>
        <taxon>Streptosporangiales</taxon>
        <taxon>Nocardiopsidaceae</taxon>
        <taxon>Nocardiopsis</taxon>
    </lineage>
</organism>
<keyword evidence="5" id="KW-1185">Reference proteome</keyword>
<sequence>MRIAITGASGLVGTALRRSLAVDGHTVVRLVRHTSTSPPGHEEAYWDPVGGEVETDALRAVDAVVHLAGAPLGPARWTPEYKQQIYDSRVNGTRALCRALADMDKPPPRLLSASAIGYYGETGSTVADEDSPHGDGFLAEVASAWEAAATAAEEAGISVAYLRSGVVLSSEGGLLGKVLPLFRMGLGGRLGDGRQHMSWISVADEVGAIRFLLEHPELTGPVNLCAPEPVSNAEYTAALGRALRRPTFLTVPAFAMRSALGEFADEAALVDQRVRPRRLLEADYAFRHPELDQALADIL</sequence>
<dbReference type="InterPro" id="IPR036291">
    <property type="entry name" value="NAD(P)-bd_dom_sf"/>
</dbReference>
<evidence type="ECO:0000313" key="4">
    <source>
        <dbReference type="EMBL" id="GAA1986413.1"/>
    </source>
</evidence>
<proteinExistence type="inferred from homology"/>
<dbReference type="SUPFAM" id="SSF51735">
    <property type="entry name" value="NAD(P)-binding Rossmann-fold domains"/>
    <property type="match status" value="1"/>
</dbReference>
<dbReference type="InterPro" id="IPR010099">
    <property type="entry name" value="SDR39U1"/>
</dbReference>
<dbReference type="PANTHER" id="PTHR11092">
    <property type="entry name" value="SUGAR NUCLEOTIDE EPIMERASE RELATED"/>
    <property type="match status" value="1"/>
</dbReference>
<evidence type="ECO:0000259" key="3">
    <source>
        <dbReference type="Pfam" id="PF08338"/>
    </source>
</evidence>
<protein>
    <submittedName>
        <fullName evidence="4">TIGR01777 family oxidoreductase</fullName>
    </submittedName>
</protein>
<dbReference type="Proteomes" id="UP001501585">
    <property type="component" value="Unassembled WGS sequence"/>
</dbReference>
<evidence type="ECO:0000313" key="5">
    <source>
        <dbReference type="Proteomes" id="UP001501585"/>
    </source>
</evidence>
<dbReference type="Pfam" id="PF01370">
    <property type="entry name" value="Epimerase"/>
    <property type="match status" value="1"/>
</dbReference>
<gene>
    <name evidence="4" type="ORF">GCM10009799_09870</name>
</gene>
<dbReference type="Pfam" id="PF08338">
    <property type="entry name" value="DUF1731"/>
    <property type="match status" value="1"/>
</dbReference>